<gene>
    <name evidence="1" type="ORF">Cgig2_005782</name>
</gene>
<accession>A0A9Q1K093</accession>
<reference evidence="1" key="1">
    <citation type="submission" date="2022-04" db="EMBL/GenBank/DDBJ databases">
        <title>Carnegiea gigantea Genome sequencing and assembly v2.</title>
        <authorList>
            <person name="Copetti D."/>
            <person name="Sanderson M.J."/>
            <person name="Burquez A."/>
            <person name="Wojciechowski M.F."/>
        </authorList>
    </citation>
    <scope>NUCLEOTIDE SEQUENCE</scope>
    <source>
        <strain evidence="1">SGP5-SGP5p</strain>
        <tissue evidence="1">Aerial part</tissue>
    </source>
</reference>
<dbReference type="EMBL" id="JAKOGI010000499">
    <property type="protein sequence ID" value="KAJ8434103.1"/>
    <property type="molecule type" value="Genomic_DNA"/>
</dbReference>
<name>A0A9Q1K093_9CARY</name>
<dbReference type="AlphaFoldDB" id="A0A9Q1K093"/>
<sequence length="216" mass="24571">MVVLSALAEEHERPRLEPTSEVVPVPLDLVRAKQCYFLIEKFACALLIRYGSSGRMLIGAVNLAPYDNSYKLRKGIKAVALANFIRPLEKRKFRRKFKGSLHPIGKYATWSLKKYAPKRFASQPFKEIGYHSHDTPTTLGDTTYIYNLGSEAQGRNQSLIGAKSNGLGKSEANRRGEAKAAHYHHQYLLRPCHHYWPPQYHPKVDTPGHTQGRMDR</sequence>
<evidence type="ECO:0000313" key="1">
    <source>
        <dbReference type="EMBL" id="KAJ8434103.1"/>
    </source>
</evidence>
<organism evidence="1 2">
    <name type="scientific">Carnegiea gigantea</name>
    <dbReference type="NCBI Taxonomy" id="171969"/>
    <lineage>
        <taxon>Eukaryota</taxon>
        <taxon>Viridiplantae</taxon>
        <taxon>Streptophyta</taxon>
        <taxon>Embryophyta</taxon>
        <taxon>Tracheophyta</taxon>
        <taxon>Spermatophyta</taxon>
        <taxon>Magnoliopsida</taxon>
        <taxon>eudicotyledons</taxon>
        <taxon>Gunneridae</taxon>
        <taxon>Pentapetalae</taxon>
        <taxon>Caryophyllales</taxon>
        <taxon>Cactineae</taxon>
        <taxon>Cactaceae</taxon>
        <taxon>Cactoideae</taxon>
        <taxon>Echinocereeae</taxon>
        <taxon>Carnegiea</taxon>
    </lineage>
</organism>
<keyword evidence="2" id="KW-1185">Reference proteome</keyword>
<evidence type="ECO:0000313" key="2">
    <source>
        <dbReference type="Proteomes" id="UP001153076"/>
    </source>
</evidence>
<comment type="caution">
    <text evidence="1">The sequence shown here is derived from an EMBL/GenBank/DDBJ whole genome shotgun (WGS) entry which is preliminary data.</text>
</comment>
<protein>
    <submittedName>
        <fullName evidence="1">Uncharacterized protein</fullName>
    </submittedName>
</protein>
<proteinExistence type="predicted"/>
<dbReference type="Proteomes" id="UP001153076">
    <property type="component" value="Unassembled WGS sequence"/>
</dbReference>